<reference evidence="3" key="1">
    <citation type="submission" date="2021-01" db="EMBL/GenBank/DDBJ databases">
        <authorList>
            <person name="Corre E."/>
            <person name="Pelletier E."/>
            <person name="Niang G."/>
            <person name="Scheremetjew M."/>
            <person name="Finn R."/>
            <person name="Kale V."/>
            <person name="Holt S."/>
            <person name="Cochrane G."/>
            <person name="Meng A."/>
            <person name="Brown T."/>
            <person name="Cohen L."/>
        </authorList>
    </citation>
    <scope>NUCLEOTIDE SEQUENCE</scope>
    <source>
        <strain evidence="3">CCMP1452</strain>
    </source>
</reference>
<dbReference type="EMBL" id="HBHI01018664">
    <property type="protein sequence ID" value="CAD9680663.1"/>
    <property type="molecule type" value="Transcribed_RNA"/>
</dbReference>
<dbReference type="PROSITE" id="PS50102">
    <property type="entry name" value="RRM"/>
    <property type="match status" value="1"/>
</dbReference>
<evidence type="ECO:0000313" key="3">
    <source>
        <dbReference type="EMBL" id="CAD9680663.1"/>
    </source>
</evidence>
<evidence type="ECO:0000259" key="2">
    <source>
        <dbReference type="PROSITE" id="PS50102"/>
    </source>
</evidence>
<dbReference type="Pfam" id="PF00076">
    <property type="entry name" value="RRM_1"/>
    <property type="match status" value="1"/>
</dbReference>
<gene>
    <name evidence="3" type="ORF">EANT1437_LOCUS9564</name>
</gene>
<feature type="domain" description="RRM" evidence="2">
    <location>
        <begin position="71"/>
        <end position="121"/>
    </location>
</feature>
<sequence>MNPIHSIIFSTQYNSTNQRHRFHYSLVVSHTSFPCSDVPKVSKALRTEFAKGDGRIKRKEDDRRKNIKPSETLFVVNFHEENTKREDLQMFFEPIGELVKIDMKKNYAFVQYTTVEDATRA</sequence>
<accession>A0A7S2WCC8</accession>
<evidence type="ECO:0000256" key="1">
    <source>
        <dbReference type="PROSITE-ProRule" id="PRU00176"/>
    </source>
</evidence>
<dbReference type="InterPro" id="IPR000504">
    <property type="entry name" value="RRM_dom"/>
</dbReference>
<protein>
    <recommendedName>
        <fullName evidence="2">RRM domain-containing protein</fullName>
    </recommendedName>
</protein>
<keyword evidence="1" id="KW-0694">RNA-binding</keyword>
<dbReference type="GO" id="GO:0003723">
    <property type="term" value="F:RNA binding"/>
    <property type="evidence" value="ECO:0007669"/>
    <property type="project" value="UniProtKB-UniRule"/>
</dbReference>
<dbReference type="Gene3D" id="3.30.70.330">
    <property type="match status" value="1"/>
</dbReference>
<organism evidence="3">
    <name type="scientific">Eucampia antarctica</name>
    <dbReference type="NCBI Taxonomy" id="49252"/>
    <lineage>
        <taxon>Eukaryota</taxon>
        <taxon>Sar</taxon>
        <taxon>Stramenopiles</taxon>
        <taxon>Ochrophyta</taxon>
        <taxon>Bacillariophyta</taxon>
        <taxon>Mediophyceae</taxon>
        <taxon>Biddulphiophycidae</taxon>
        <taxon>Hemiaulales</taxon>
        <taxon>Hemiaulaceae</taxon>
        <taxon>Eucampia</taxon>
    </lineage>
</organism>
<name>A0A7S2WCC8_9STRA</name>
<dbReference type="InterPro" id="IPR012677">
    <property type="entry name" value="Nucleotide-bd_a/b_plait_sf"/>
</dbReference>
<proteinExistence type="predicted"/>
<dbReference type="InterPro" id="IPR035979">
    <property type="entry name" value="RBD_domain_sf"/>
</dbReference>
<dbReference type="SUPFAM" id="SSF54928">
    <property type="entry name" value="RNA-binding domain, RBD"/>
    <property type="match status" value="1"/>
</dbReference>
<dbReference type="AlphaFoldDB" id="A0A7S2WCC8"/>